<feature type="region of interest" description="Disordered" evidence="1">
    <location>
        <begin position="42"/>
        <end position="107"/>
    </location>
</feature>
<name>A0A4P9WKK4_9FUNG</name>
<evidence type="ECO:0000313" key="2">
    <source>
        <dbReference type="EMBL" id="RKO92932.1"/>
    </source>
</evidence>
<organism evidence="2 3">
    <name type="scientific">Blyttiomyces helicus</name>
    <dbReference type="NCBI Taxonomy" id="388810"/>
    <lineage>
        <taxon>Eukaryota</taxon>
        <taxon>Fungi</taxon>
        <taxon>Fungi incertae sedis</taxon>
        <taxon>Chytridiomycota</taxon>
        <taxon>Chytridiomycota incertae sedis</taxon>
        <taxon>Chytridiomycetes</taxon>
        <taxon>Chytridiomycetes incertae sedis</taxon>
        <taxon>Blyttiomyces</taxon>
    </lineage>
</organism>
<evidence type="ECO:0000256" key="1">
    <source>
        <dbReference type="SAM" id="MobiDB-lite"/>
    </source>
</evidence>
<proteinExistence type="predicted"/>
<feature type="compositionally biased region" description="Basic and acidic residues" evidence="1">
    <location>
        <begin position="57"/>
        <end position="72"/>
    </location>
</feature>
<dbReference type="OrthoDB" id="1712839at2759"/>
<dbReference type="Proteomes" id="UP000269721">
    <property type="component" value="Unassembled WGS sequence"/>
</dbReference>
<evidence type="ECO:0000313" key="3">
    <source>
        <dbReference type="Proteomes" id="UP000269721"/>
    </source>
</evidence>
<dbReference type="AlphaFoldDB" id="A0A4P9WKK4"/>
<sequence length="173" mass="19246">MSRFARNGAARIKRNRRGIKQVMRYLRGIEDMGLFFDSDISELGESTPPDSPSSFIDAKRVMDGDACPRRGESTPPPKYPVPEIKSAHSSQVRRGESTPPKPSNCSVKTGDCGVCGRGFCIRSLDRAVPDWTIAESYSNNAEILALHEATREAIWLRALRLSTPPHGLTYRIR</sequence>
<reference evidence="3" key="1">
    <citation type="journal article" date="2018" name="Nat. Microbiol.">
        <title>Leveraging single-cell genomics to expand the fungal tree of life.</title>
        <authorList>
            <person name="Ahrendt S.R."/>
            <person name="Quandt C.A."/>
            <person name="Ciobanu D."/>
            <person name="Clum A."/>
            <person name="Salamov A."/>
            <person name="Andreopoulos B."/>
            <person name="Cheng J.F."/>
            <person name="Woyke T."/>
            <person name="Pelin A."/>
            <person name="Henrissat B."/>
            <person name="Reynolds N.K."/>
            <person name="Benny G.L."/>
            <person name="Smith M.E."/>
            <person name="James T.Y."/>
            <person name="Grigoriev I.V."/>
        </authorList>
    </citation>
    <scope>NUCLEOTIDE SEQUENCE [LARGE SCALE GENOMIC DNA]</scope>
</reference>
<protein>
    <submittedName>
        <fullName evidence="2">Uncharacterized protein</fullName>
    </submittedName>
</protein>
<accession>A0A4P9WKK4</accession>
<gene>
    <name evidence="2" type="ORF">BDK51DRAFT_29550</name>
</gene>
<dbReference type="EMBL" id="KZ994440">
    <property type="protein sequence ID" value="RKO92932.1"/>
    <property type="molecule type" value="Genomic_DNA"/>
</dbReference>
<keyword evidence="3" id="KW-1185">Reference proteome</keyword>